<organism evidence="12 13">
    <name type="scientific">Geospiza parvula</name>
    <name type="common">Small tree-finch</name>
    <name type="synonym">Camarhynchus parvulus</name>
    <dbReference type="NCBI Taxonomy" id="87175"/>
    <lineage>
        <taxon>Eukaryota</taxon>
        <taxon>Metazoa</taxon>
        <taxon>Chordata</taxon>
        <taxon>Craniata</taxon>
        <taxon>Vertebrata</taxon>
        <taxon>Euteleostomi</taxon>
        <taxon>Archelosauria</taxon>
        <taxon>Archosauria</taxon>
        <taxon>Dinosauria</taxon>
        <taxon>Saurischia</taxon>
        <taxon>Theropoda</taxon>
        <taxon>Coelurosauria</taxon>
        <taxon>Aves</taxon>
        <taxon>Neognathae</taxon>
        <taxon>Neoaves</taxon>
        <taxon>Telluraves</taxon>
        <taxon>Australaves</taxon>
        <taxon>Passeriformes</taxon>
        <taxon>Thraupidae</taxon>
        <taxon>Camarhynchus</taxon>
    </lineage>
</organism>
<feature type="compositionally biased region" description="Low complexity" evidence="10">
    <location>
        <begin position="244"/>
        <end position="260"/>
    </location>
</feature>
<evidence type="ECO:0000313" key="12">
    <source>
        <dbReference type="Ensembl" id="ENSCPVP00000025120.1"/>
    </source>
</evidence>
<keyword evidence="13" id="KW-1185">Reference proteome</keyword>
<dbReference type="GO" id="GO:0005730">
    <property type="term" value="C:nucleolus"/>
    <property type="evidence" value="ECO:0007669"/>
    <property type="project" value="UniProtKB-SubCell"/>
</dbReference>
<keyword evidence="6" id="KW-0164">Citrullination</keyword>
<name>A0A8U8B8E7_GEOPR</name>
<feature type="region of interest" description="Disordered" evidence="10">
    <location>
        <begin position="235"/>
        <end position="274"/>
    </location>
</feature>
<dbReference type="GO" id="GO:0005694">
    <property type="term" value="C:chromosome"/>
    <property type="evidence" value="ECO:0007669"/>
    <property type="project" value="UniProtKB-SubCell"/>
</dbReference>
<protein>
    <recommendedName>
        <fullName evidence="3">Coiled-coil domain-containing protein 86</fullName>
    </recommendedName>
</protein>
<reference evidence="12" key="1">
    <citation type="submission" date="2025-08" db="UniProtKB">
        <authorList>
            <consortium name="Ensembl"/>
        </authorList>
    </citation>
    <scope>IDENTIFICATION</scope>
</reference>
<sequence length="403" mass="44698">MLSNGLDSILVLLGLLEFCAAVAVLAFGYDTLRQHTYTQLVREAGILQSPGMLIHPFLPPSEGQPQCGHSRVPPGHFPGFPCFRFPRRCSHGPVPHVEAPGMPSACSFPNKGLSPSPARPCLRGLLGVRGVAPGVFGGVRGSRYWRPRWWAELPGTKMAAVPGTKMAAPAVPGGSCPIQKWRPRPTQTWRPPPCAGGCCPTQKWRPGRRSGFALPGDHGSDVISPRRRGAAWIMEGENGGTPGPGATPEGPSGATSAPAAARRRRKGGKKRQEAVVAIPRGKPKSGRVWKDPGKKRFSHMIQDKALRSSWARKMKERQERKLVRDLARQLEEAKQREKEEKKRRREENLKRRLENERKAEIVQVIRNPLKLKRARKKQLRRVEKRDTLALLQKTPVRRSTATE</sequence>
<evidence type="ECO:0000256" key="6">
    <source>
        <dbReference type="ARBA" id="ARBA00022934"/>
    </source>
</evidence>
<dbReference type="InterPro" id="IPR026570">
    <property type="entry name" value="CCDC86"/>
</dbReference>
<comment type="function">
    <text evidence="9">Required for proper chromosome segregation during mitosis and error-free mitotic progression.</text>
</comment>
<evidence type="ECO:0000256" key="9">
    <source>
        <dbReference type="ARBA" id="ARBA00093307"/>
    </source>
</evidence>
<evidence type="ECO:0000256" key="3">
    <source>
        <dbReference type="ARBA" id="ARBA00016738"/>
    </source>
</evidence>
<dbReference type="PANTHER" id="PTHR13557">
    <property type="entry name" value="COILED-COIL DOMAIN-CONTAINING PROTEIN 86"/>
    <property type="match status" value="1"/>
</dbReference>
<accession>A0A8U8B8E7</accession>
<reference evidence="12" key="2">
    <citation type="submission" date="2025-09" db="UniProtKB">
        <authorList>
            <consortium name="Ensembl"/>
        </authorList>
    </citation>
    <scope>IDENTIFICATION</scope>
</reference>
<evidence type="ECO:0000256" key="5">
    <source>
        <dbReference type="ARBA" id="ARBA00022553"/>
    </source>
</evidence>
<dbReference type="Proteomes" id="UP000694382">
    <property type="component" value="Unassembled WGS sequence"/>
</dbReference>
<feature type="region of interest" description="Disordered" evidence="10">
    <location>
        <begin position="375"/>
        <end position="403"/>
    </location>
</feature>
<keyword evidence="8" id="KW-0539">Nucleus</keyword>
<evidence type="ECO:0000256" key="7">
    <source>
        <dbReference type="ARBA" id="ARBA00023054"/>
    </source>
</evidence>
<feature type="signal peptide" evidence="11">
    <location>
        <begin position="1"/>
        <end position="21"/>
    </location>
</feature>
<evidence type="ECO:0000256" key="11">
    <source>
        <dbReference type="SAM" id="SignalP"/>
    </source>
</evidence>
<evidence type="ECO:0000256" key="1">
    <source>
        <dbReference type="ARBA" id="ARBA00004286"/>
    </source>
</evidence>
<dbReference type="Ensembl" id="ENSCPVT00000025323.1">
    <property type="protein sequence ID" value="ENSCPVP00000025120.1"/>
    <property type="gene ID" value="ENSCPVG00000018179.1"/>
</dbReference>
<dbReference type="AlphaFoldDB" id="A0A8U8B8E7"/>
<keyword evidence="4" id="KW-0158">Chromosome</keyword>
<evidence type="ECO:0000313" key="13">
    <source>
        <dbReference type="Proteomes" id="UP000694382"/>
    </source>
</evidence>
<proteinExistence type="predicted"/>
<evidence type="ECO:0000256" key="2">
    <source>
        <dbReference type="ARBA" id="ARBA00004604"/>
    </source>
</evidence>
<evidence type="ECO:0000256" key="8">
    <source>
        <dbReference type="ARBA" id="ARBA00023242"/>
    </source>
</evidence>
<dbReference type="PANTHER" id="PTHR13557:SF1">
    <property type="entry name" value="COILED-COIL DOMAIN-CONTAINING PROTEIN 86"/>
    <property type="match status" value="1"/>
</dbReference>
<keyword evidence="7" id="KW-0175">Coiled coil</keyword>
<evidence type="ECO:0000256" key="10">
    <source>
        <dbReference type="SAM" id="MobiDB-lite"/>
    </source>
</evidence>
<keyword evidence="5" id="KW-0597">Phosphoprotein</keyword>
<feature type="region of interest" description="Disordered" evidence="10">
    <location>
        <begin position="332"/>
        <end position="353"/>
    </location>
</feature>
<keyword evidence="11" id="KW-0732">Signal</keyword>
<evidence type="ECO:0000256" key="4">
    <source>
        <dbReference type="ARBA" id="ARBA00022454"/>
    </source>
</evidence>
<feature type="chain" id="PRO_5043859909" description="Coiled-coil domain-containing protein 86" evidence="11">
    <location>
        <begin position="22"/>
        <end position="403"/>
    </location>
</feature>
<comment type="subcellular location">
    <subcellularLocation>
        <location evidence="1">Chromosome</location>
    </subcellularLocation>
    <subcellularLocation>
        <location evidence="2">Nucleus</location>
        <location evidence="2">Nucleolus</location>
    </subcellularLocation>
</comment>